<keyword evidence="3" id="KW-1185">Reference proteome</keyword>
<protein>
    <recommendedName>
        <fullName evidence="1">RNA polymerase sigma-70 ECF-like HTH domain-containing protein</fullName>
    </recommendedName>
</protein>
<dbReference type="KEGG" id="gms:SOIL9_21980"/>
<dbReference type="InterPro" id="IPR013324">
    <property type="entry name" value="RNA_pol_sigma_r3/r4-like"/>
</dbReference>
<evidence type="ECO:0000259" key="1">
    <source>
        <dbReference type="Pfam" id="PF07638"/>
    </source>
</evidence>
<dbReference type="EMBL" id="LR593886">
    <property type="protein sequence ID" value="VTR95516.1"/>
    <property type="molecule type" value="Genomic_DNA"/>
</dbReference>
<organism evidence="2 3">
    <name type="scientific">Gemmata massiliana</name>
    <dbReference type="NCBI Taxonomy" id="1210884"/>
    <lineage>
        <taxon>Bacteria</taxon>
        <taxon>Pseudomonadati</taxon>
        <taxon>Planctomycetota</taxon>
        <taxon>Planctomycetia</taxon>
        <taxon>Gemmatales</taxon>
        <taxon>Gemmataceae</taxon>
        <taxon>Gemmata</taxon>
    </lineage>
</organism>
<reference evidence="2 3" key="1">
    <citation type="submission" date="2019-05" db="EMBL/GenBank/DDBJ databases">
        <authorList>
            <consortium name="Science for Life Laboratories"/>
        </authorList>
    </citation>
    <scope>NUCLEOTIDE SEQUENCE [LARGE SCALE GENOMIC DNA]</scope>
    <source>
        <strain evidence="2">Soil9</strain>
    </source>
</reference>
<name>A0A6P2D4U9_9BACT</name>
<dbReference type="InterPro" id="IPR036388">
    <property type="entry name" value="WH-like_DNA-bd_sf"/>
</dbReference>
<gene>
    <name evidence="2" type="ORF">SOIL9_21980</name>
</gene>
<dbReference type="InterPro" id="IPR053812">
    <property type="entry name" value="HTH_Sigma70_ECF-like"/>
</dbReference>
<dbReference type="AlphaFoldDB" id="A0A6P2D4U9"/>
<evidence type="ECO:0000313" key="3">
    <source>
        <dbReference type="Proteomes" id="UP000464178"/>
    </source>
</evidence>
<dbReference type="SUPFAM" id="SSF88659">
    <property type="entry name" value="Sigma3 and sigma4 domains of RNA polymerase sigma factors"/>
    <property type="match status" value="1"/>
</dbReference>
<proteinExistence type="predicted"/>
<dbReference type="Proteomes" id="UP000464178">
    <property type="component" value="Chromosome"/>
</dbReference>
<feature type="domain" description="RNA polymerase sigma-70 ECF-like HTH" evidence="1">
    <location>
        <begin position="6"/>
        <end position="198"/>
    </location>
</feature>
<dbReference type="Gene3D" id="1.10.10.10">
    <property type="entry name" value="Winged helix-like DNA-binding domain superfamily/Winged helix DNA-binding domain"/>
    <property type="match status" value="1"/>
</dbReference>
<dbReference type="RefSeq" id="WP_162669921.1">
    <property type="nucleotide sequence ID" value="NZ_LR593886.1"/>
</dbReference>
<evidence type="ECO:0000313" key="2">
    <source>
        <dbReference type="EMBL" id="VTR95516.1"/>
    </source>
</evidence>
<dbReference type="Pfam" id="PF07638">
    <property type="entry name" value="Sigma70_ECF"/>
    <property type="match status" value="1"/>
</dbReference>
<accession>A0A6P2D4U9</accession>
<sequence length="201" mass="22293">MSAEGSITRFLGPLRAGDEGAVQKLWEAYYERLVSLARKKLGSAPRRAADEEDAALSAFDNFCRGAVEGRFPRLLDRDDLWQILLVLTVRKTANLLKRENALKRGGRAQPIALSAGNANGDDTVLAELIDREPEPGVVVEVAEECRRLLAKLDDPELRAVAVWKMEGHTNEEIAVKLGRSLGSVERKLRVIRTLWGQELPP</sequence>